<dbReference type="InterPro" id="IPR009081">
    <property type="entry name" value="PP-bd_ACP"/>
</dbReference>
<evidence type="ECO:0000256" key="3">
    <source>
        <dbReference type="ARBA" id="ARBA00022553"/>
    </source>
</evidence>
<dbReference type="Gene3D" id="3.30.559.10">
    <property type="entry name" value="Chloramphenicol acetyltransferase-like domain"/>
    <property type="match status" value="1"/>
</dbReference>
<name>A0A1Y6D4S0_9GAMM</name>
<dbReference type="FunFam" id="1.10.1200.10:FF:000016">
    <property type="entry name" value="Non-ribosomal peptide synthase"/>
    <property type="match status" value="1"/>
</dbReference>
<feature type="domain" description="Carrier" evidence="5">
    <location>
        <begin position="1006"/>
        <end position="1081"/>
    </location>
</feature>
<dbReference type="Pfam" id="PF13193">
    <property type="entry name" value="AMP-binding_C"/>
    <property type="match status" value="1"/>
</dbReference>
<accession>A0A1Y6D4S0</accession>
<dbReference type="Pfam" id="PF07993">
    <property type="entry name" value="NAD_binding_4"/>
    <property type="match status" value="1"/>
</dbReference>
<dbReference type="Pfam" id="PF00550">
    <property type="entry name" value="PP-binding"/>
    <property type="match status" value="1"/>
</dbReference>
<dbReference type="Gene3D" id="1.10.1200.10">
    <property type="entry name" value="ACP-like"/>
    <property type="match status" value="1"/>
</dbReference>
<keyword evidence="7" id="KW-1185">Reference proteome</keyword>
<dbReference type="GO" id="GO:0009239">
    <property type="term" value="P:enterobactin biosynthetic process"/>
    <property type="evidence" value="ECO:0007669"/>
    <property type="project" value="TreeGrafter"/>
</dbReference>
<sequence>MRTFPDSIPTGLSPAKRALLEKRLRGGGGLPAQHGTIARRPPGDPPLSFSQQRLWFLDQLERGQVAYNIPTALRLEGRLDVPALERAINEIVRRHEVLRTQFADHDGQPVQRVRPDLRIAIDRADLSGLPEAEREAEVLRRAREQGGKPFALEREALLRAELLYLGERADGGEYVLLFTLHHIVSDGWSAGVLFGEFAALYRAFREGRPSPLAELPIQYGDFAHWQRCWLSGERLERQLAYWRRRLAGAPPLLDLPTDHPRPAVQSGRGAIHLFRLPPGPTERLRGLCRERGATLFAALVAAFDTLLHRYSGQTDLCLGVAVANRIRPELDGLIGLFVNMLVLRADLSGDPPFTGLLAQVQALSLAAQEHQDLPFEKLVEELNPVRDRGYTPFFQVVLVLHNLPARSFAIPELTVRRMEVDFGTAKSDLTLHVTEDDGLELALEYSTDLFEPDRIARMAGHFQSLLVGIAGHPDARLGELPLLTAEERRCFDAWNATDRELHAPAGLHALLERQAAARPERIAVVCGERSLGYGALERQAAALAGHLRGRGVGPESRVGLCLERSVEAIVGIFAILKAGGAYVPFDPATPAERIAELLADSGAAWVLTLERWAGRFPAGVEAISLDREFPPAPVAASAPVHPGQAAYLIYTSGSTGRPKGVVVDHRNALASTLARRDFYPEPPGVFLMVSPFAFDSSVAGIFWTLAEGGRLCLPSEAVHRDPLAWVDLIQREGATHLLCLPSLYGLLLDCAAPGQLDSLRAVIVAGETCPEGLAARHHARLPTARLYNEYGPTEATVWCSAHEIPPVIQGAVPIGGPIANTRLHILDARLNPVPVGVPGELYIGGAGVARGYHAHPGATAERFLPDPHAPAQGARLYRSGDLARFRADGAVEFLGRADHQVKIRGLRIEPGEIEARLLGHPAVKAAAVVAREDQPGHPRLVAYVVPDRADAPEAELRRFLKACLPEHMVPGAFVILECLPSTPNGKLDRSALPAPGGNATVAPPVAPRDPWERQLAGLWREVLGGGPIGIHDNFFDLGGHSLAAMRLVARLRERLGIALPVARLFEAPTVAELAAWLRQDTPEAPQAAIDWQREATLDAAIAPDLAGWTYPQSQRAVFVTGATGFLGAFLVDALVRRTQARIYCLVRSPGKLEQTFAAYGLALDERIVPVLGDLALPSLGIDAVQYQELGTTLDTIYHSGALANFVYPYSLLKPANVAGTEAILRLACIGRPKSVHYVSTLSILGDDPSLDEDDFPPSAAHLADGYAQSKWVAESLVRTAAARGLPVCIYRPGQIAGHRHSGVWNTGDYLCRMLKAYVEAGSAPLEAMALDLAPVDYVSQAIVALAHRAECLGKTFHLNHPEPVSTHLFLAALADAGFQLRRTPMREWLGQMVARAEDRPEHPLYPLLSLFQNGTAQDDQGLDTPRRACEKTLEILREDGIECPPMDAGTLANYIAYFLSSGFLEAPQPAGSI</sequence>
<evidence type="ECO:0000256" key="1">
    <source>
        <dbReference type="ARBA" id="ARBA00001957"/>
    </source>
</evidence>
<dbReference type="InterPro" id="IPR020845">
    <property type="entry name" value="AMP-binding_CS"/>
</dbReference>
<dbReference type="FunFam" id="3.30.300.30:FF:000010">
    <property type="entry name" value="Enterobactin synthetase component F"/>
    <property type="match status" value="1"/>
</dbReference>
<dbReference type="CDD" id="cd19531">
    <property type="entry name" value="LCL_NRPS-like"/>
    <property type="match status" value="1"/>
</dbReference>
<dbReference type="GO" id="GO:0047527">
    <property type="term" value="F:2,3-dihydroxybenzoate-serine ligase activity"/>
    <property type="evidence" value="ECO:0007669"/>
    <property type="project" value="TreeGrafter"/>
</dbReference>
<dbReference type="PROSITE" id="PS00455">
    <property type="entry name" value="AMP_BINDING"/>
    <property type="match status" value="1"/>
</dbReference>
<dbReference type="PROSITE" id="PS50075">
    <property type="entry name" value="CARRIER"/>
    <property type="match status" value="1"/>
</dbReference>
<dbReference type="InterPro" id="IPR023213">
    <property type="entry name" value="CAT-like_dom_sf"/>
</dbReference>
<dbReference type="NCBIfam" id="TIGR01733">
    <property type="entry name" value="AA-adenyl-dom"/>
    <property type="match status" value="1"/>
</dbReference>
<dbReference type="SUPFAM" id="SSF56801">
    <property type="entry name" value="Acetyl-CoA synthetase-like"/>
    <property type="match status" value="1"/>
</dbReference>
<dbReference type="PANTHER" id="PTHR45527">
    <property type="entry name" value="NONRIBOSOMAL PEPTIDE SYNTHETASE"/>
    <property type="match status" value="1"/>
</dbReference>
<dbReference type="FunFam" id="3.30.559.10:FF:000012">
    <property type="entry name" value="Non-ribosomal peptide synthetase"/>
    <property type="match status" value="1"/>
</dbReference>
<evidence type="ECO:0000313" key="6">
    <source>
        <dbReference type="EMBL" id="SMF97571.1"/>
    </source>
</evidence>
<dbReference type="GO" id="GO:0009366">
    <property type="term" value="C:enterobactin synthetase complex"/>
    <property type="evidence" value="ECO:0007669"/>
    <property type="project" value="TreeGrafter"/>
</dbReference>
<dbReference type="CDD" id="cd05930">
    <property type="entry name" value="A_NRPS"/>
    <property type="match status" value="1"/>
</dbReference>
<dbReference type="FunFam" id="3.40.50.980:FF:000001">
    <property type="entry name" value="Non-ribosomal peptide synthetase"/>
    <property type="match status" value="1"/>
</dbReference>
<organism evidence="6 7">
    <name type="scientific">Methylomagnum ishizawai</name>
    <dbReference type="NCBI Taxonomy" id="1760988"/>
    <lineage>
        <taxon>Bacteria</taxon>
        <taxon>Pseudomonadati</taxon>
        <taxon>Pseudomonadota</taxon>
        <taxon>Gammaproteobacteria</taxon>
        <taxon>Methylococcales</taxon>
        <taxon>Methylococcaceae</taxon>
        <taxon>Methylomagnum</taxon>
    </lineage>
</organism>
<dbReference type="Gene3D" id="2.30.38.10">
    <property type="entry name" value="Luciferase, Domain 3"/>
    <property type="match status" value="1"/>
</dbReference>
<dbReference type="FunFam" id="2.30.38.10:FF:000001">
    <property type="entry name" value="Non-ribosomal peptide synthetase PvdI"/>
    <property type="match status" value="1"/>
</dbReference>
<dbReference type="InterPro" id="IPR006162">
    <property type="entry name" value="Ppantetheine_attach_site"/>
</dbReference>
<dbReference type="EMBL" id="FXAM01000003">
    <property type="protein sequence ID" value="SMF97571.1"/>
    <property type="molecule type" value="Genomic_DNA"/>
</dbReference>
<dbReference type="SUPFAM" id="SSF52777">
    <property type="entry name" value="CoA-dependent acyltransferases"/>
    <property type="match status" value="2"/>
</dbReference>
<dbReference type="InterPro" id="IPR025110">
    <property type="entry name" value="AMP-bd_C"/>
</dbReference>
<dbReference type="InterPro" id="IPR010071">
    <property type="entry name" value="AA_adenyl_dom"/>
</dbReference>
<evidence type="ECO:0000313" key="7">
    <source>
        <dbReference type="Proteomes" id="UP000192923"/>
    </source>
</evidence>
<dbReference type="InterPro" id="IPR000873">
    <property type="entry name" value="AMP-dep_synth/lig_dom"/>
</dbReference>
<dbReference type="SUPFAM" id="SSF47336">
    <property type="entry name" value="ACP-like"/>
    <property type="match status" value="1"/>
</dbReference>
<dbReference type="Gene3D" id="3.40.50.720">
    <property type="entry name" value="NAD(P)-binding Rossmann-like Domain"/>
    <property type="match status" value="1"/>
</dbReference>
<keyword evidence="2" id="KW-0596">Phosphopantetheine</keyword>
<dbReference type="GO" id="GO:0005829">
    <property type="term" value="C:cytosol"/>
    <property type="evidence" value="ECO:0007669"/>
    <property type="project" value="TreeGrafter"/>
</dbReference>
<evidence type="ECO:0000256" key="4">
    <source>
        <dbReference type="ARBA" id="ARBA00022598"/>
    </source>
</evidence>
<dbReference type="InterPro" id="IPR036291">
    <property type="entry name" value="NAD(P)-bd_dom_sf"/>
</dbReference>
<dbReference type="GO" id="GO:0072330">
    <property type="term" value="P:monocarboxylic acid biosynthetic process"/>
    <property type="evidence" value="ECO:0007669"/>
    <property type="project" value="UniProtKB-ARBA"/>
</dbReference>
<proteinExistence type="predicted"/>
<dbReference type="PROSITE" id="PS00012">
    <property type="entry name" value="PHOSPHOPANTETHEINE"/>
    <property type="match status" value="1"/>
</dbReference>
<keyword evidence="3" id="KW-0597">Phosphoprotein</keyword>
<dbReference type="CDD" id="cd05235">
    <property type="entry name" value="SDR_e1"/>
    <property type="match status" value="1"/>
</dbReference>
<dbReference type="Pfam" id="PF00501">
    <property type="entry name" value="AMP-binding"/>
    <property type="match status" value="1"/>
</dbReference>
<dbReference type="Proteomes" id="UP000192923">
    <property type="component" value="Unassembled WGS sequence"/>
</dbReference>
<dbReference type="InterPro" id="IPR013120">
    <property type="entry name" value="FAR_NAD-bd"/>
</dbReference>
<dbReference type="InterPro" id="IPR045851">
    <property type="entry name" value="AMP-bd_C_sf"/>
</dbReference>
<reference evidence="6 7" key="1">
    <citation type="submission" date="2016-12" db="EMBL/GenBank/DDBJ databases">
        <authorList>
            <person name="Song W.-J."/>
            <person name="Kurnit D.M."/>
        </authorList>
    </citation>
    <scope>NUCLEOTIDE SEQUENCE [LARGE SCALE GENOMIC DNA]</scope>
    <source>
        <strain evidence="6 7">175</strain>
    </source>
</reference>
<evidence type="ECO:0000256" key="2">
    <source>
        <dbReference type="ARBA" id="ARBA00022450"/>
    </source>
</evidence>
<dbReference type="RefSeq" id="WP_085216597.1">
    <property type="nucleotide sequence ID" value="NZ_FXAM01000003.1"/>
</dbReference>
<dbReference type="NCBIfam" id="TIGR01746">
    <property type="entry name" value="Thioester-redct"/>
    <property type="match status" value="1"/>
</dbReference>
<dbReference type="GO" id="GO:0043041">
    <property type="term" value="P:amino acid activation for nonribosomal peptide biosynthetic process"/>
    <property type="evidence" value="ECO:0007669"/>
    <property type="project" value="TreeGrafter"/>
</dbReference>
<dbReference type="InterPro" id="IPR010080">
    <property type="entry name" value="Thioester_reductase-like_dom"/>
</dbReference>
<dbReference type="Pfam" id="PF00668">
    <property type="entry name" value="Condensation"/>
    <property type="match status" value="1"/>
</dbReference>
<dbReference type="InterPro" id="IPR036736">
    <property type="entry name" value="ACP-like_sf"/>
</dbReference>
<dbReference type="PIRSF" id="PIRSF001617">
    <property type="entry name" value="Alpha-AR"/>
    <property type="match status" value="1"/>
</dbReference>
<keyword evidence="4" id="KW-0436">Ligase</keyword>
<dbReference type="PANTHER" id="PTHR45527:SF1">
    <property type="entry name" value="FATTY ACID SYNTHASE"/>
    <property type="match status" value="1"/>
</dbReference>
<dbReference type="SUPFAM" id="SSF51735">
    <property type="entry name" value="NAD(P)-binding Rossmann-fold domains"/>
    <property type="match status" value="1"/>
</dbReference>
<protein>
    <submittedName>
        <fullName evidence="6">Amino acid adenylation domain-containing protein/thioester reductase domain-containing protein</fullName>
    </submittedName>
</protein>
<dbReference type="InterPro" id="IPR001242">
    <property type="entry name" value="Condensation_dom"/>
</dbReference>
<gene>
    <name evidence="6" type="ORF">SAMN02949497_0141</name>
</gene>
<dbReference type="InterPro" id="IPR020806">
    <property type="entry name" value="PKS_PP-bd"/>
</dbReference>
<dbReference type="FunFam" id="3.40.50.12780:FF:000012">
    <property type="entry name" value="Non-ribosomal peptide synthetase"/>
    <property type="match status" value="1"/>
</dbReference>
<dbReference type="STRING" id="1760988.SAMN02949497_0141"/>
<dbReference type="Gene3D" id="3.30.300.30">
    <property type="match status" value="1"/>
</dbReference>
<dbReference type="GO" id="GO:0031177">
    <property type="term" value="F:phosphopantetheine binding"/>
    <property type="evidence" value="ECO:0007669"/>
    <property type="project" value="InterPro"/>
</dbReference>
<evidence type="ECO:0000259" key="5">
    <source>
        <dbReference type="PROSITE" id="PS50075"/>
    </source>
</evidence>
<dbReference type="SMART" id="SM00823">
    <property type="entry name" value="PKS_PP"/>
    <property type="match status" value="1"/>
</dbReference>
<dbReference type="Gene3D" id="3.40.50.980">
    <property type="match status" value="2"/>
</dbReference>
<dbReference type="Gene3D" id="3.30.559.30">
    <property type="entry name" value="Nonribosomal peptide synthetase, condensation domain"/>
    <property type="match status" value="1"/>
</dbReference>
<dbReference type="OrthoDB" id="9757559at2"/>
<comment type="cofactor">
    <cofactor evidence="1">
        <name>pantetheine 4'-phosphate</name>
        <dbReference type="ChEBI" id="CHEBI:47942"/>
    </cofactor>
</comment>